<dbReference type="AlphaFoldDB" id="A0AAP0PLL1"/>
<evidence type="ECO:0000313" key="2">
    <source>
        <dbReference type="Proteomes" id="UP001417504"/>
    </source>
</evidence>
<dbReference type="EMBL" id="JBBNAE010000002">
    <property type="protein sequence ID" value="KAK9146065.1"/>
    <property type="molecule type" value="Genomic_DNA"/>
</dbReference>
<evidence type="ECO:0000313" key="1">
    <source>
        <dbReference type="EMBL" id="KAK9146065.1"/>
    </source>
</evidence>
<protein>
    <submittedName>
        <fullName evidence="1">Uncharacterized protein</fullName>
    </submittedName>
</protein>
<reference evidence="1 2" key="1">
    <citation type="submission" date="2024-01" db="EMBL/GenBank/DDBJ databases">
        <title>Genome assemblies of Stephania.</title>
        <authorList>
            <person name="Yang L."/>
        </authorList>
    </citation>
    <scope>NUCLEOTIDE SEQUENCE [LARGE SCALE GENOMIC DNA]</scope>
    <source>
        <strain evidence="1">QJT</strain>
        <tissue evidence="1">Leaf</tissue>
    </source>
</reference>
<accession>A0AAP0PLL1</accession>
<proteinExistence type="predicted"/>
<comment type="caution">
    <text evidence="1">The sequence shown here is derived from an EMBL/GenBank/DDBJ whole genome shotgun (WGS) entry which is preliminary data.</text>
</comment>
<gene>
    <name evidence="1" type="ORF">Sjap_005968</name>
</gene>
<keyword evidence="2" id="KW-1185">Reference proteome</keyword>
<sequence>MAWQQMERDFLVHCKAKGFTHVQHLLDFSIGQLPIKPIQEVSERKLHNCNAK</sequence>
<organism evidence="1 2">
    <name type="scientific">Stephania japonica</name>
    <dbReference type="NCBI Taxonomy" id="461633"/>
    <lineage>
        <taxon>Eukaryota</taxon>
        <taxon>Viridiplantae</taxon>
        <taxon>Streptophyta</taxon>
        <taxon>Embryophyta</taxon>
        <taxon>Tracheophyta</taxon>
        <taxon>Spermatophyta</taxon>
        <taxon>Magnoliopsida</taxon>
        <taxon>Ranunculales</taxon>
        <taxon>Menispermaceae</taxon>
        <taxon>Menispermoideae</taxon>
        <taxon>Cissampelideae</taxon>
        <taxon>Stephania</taxon>
    </lineage>
</organism>
<name>A0AAP0PLL1_9MAGN</name>
<dbReference type="Proteomes" id="UP001417504">
    <property type="component" value="Unassembled WGS sequence"/>
</dbReference>